<dbReference type="InterPro" id="IPR002048">
    <property type="entry name" value="EF_hand_dom"/>
</dbReference>
<keyword evidence="5" id="KW-0808">Transferase</keyword>
<dbReference type="InterPro" id="IPR011992">
    <property type="entry name" value="EF-hand-dom_pair"/>
</dbReference>
<feature type="compositionally biased region" description="Polar residues" evidence="13">
    <location>
        <begin position="54"/>
        <end position="66"/>
    </location>
</feature>
<dbReference type="InterPro" id="IPR002123">
    <property type="entry name" value="Plipid/glycerol_acylTrfase"/>
</dbReference>
<evidence type="ECO:0000256" key="4">
    <source>
        <dbReference type="ARBA" id="ARBA00022516"/>
    </source>
</evidence>
<sequence>MAEHDFTTPFLSKNRLSHSSDEPQVIITVNDAPAFESLKQSTTHRDFSDRHNGQNDQTNDTHSVTDNNPFEFLGVRGLDVPATSTIDPFRNHTPEIEGFYEWLKIVLVVPIAIVRLVLFGLAISVGYVATRFALEGWKDKQNPMPKWRCRVMWVTRVCARCILFSFGYHWIKRRGRPAPREIAPIVVSNHVSYIEPIFFFYELFPTIVSSESHDSIPFVGTIIRAMQVIYVNRFSPSSRRHAVNEIKRKASSNRFPRLLLFPEGTTTNGRLLISFQLGAFIPGRPIQPVIVRYPYVHFDQSWGNISLAKLMFRMFTQFHNFMEVEYLPVISPLENQKENAVHFAQRASHAIATALNVVQTSHAFGDFMLFSKASEAKKENPTLYMVEMAKVYSTFHLSSLEAVDFLDTFLSMNPDSSGHVKIDDFIRVLKLKACSLSEKIFRFLDVEKRGRITFKQFLFGSAHVLKQPLFRQACELAFAECHADGNDYISKQEFGDSVKQAIPDMNQYEIHELFKLFDLDGDGRISKDGFISCLRRNPLHIALFSPQLMHKNLSEDRKTC</sequence>
<dbReference type="PANTHER" id="PTHR23063">
    <property type="entry name" value="PHOSPHOLIPID ACYLTRANSFERASE"/>
    <property type="match status" value="1"/>
</dbReference>
<keyword evidence="11" id="KW-1208">Phospholipid metabolism</keyword>
<keyword evidence="8" id="KW-0443">Lipid metabolism</keyword>
<comment type="similarity">
    <text evidence="3">Belongs to the 1-acyl-sn-glycerol-3-phosphate acyltransferase family.</text>
</comment>
<evidence type="ECO:0000256" key="8">
    <source>
        <dbReference type="ARBA" id="ARBA00023098"/>
    </source>
</evidence>
<name>A0A9Y0BNU3_9ERIC</name>
<dbReference type="SMART" id="SM00054">
    <property type="entry name" value="EFh"/>
    <property type="match status" value="4"/>
</dbReference>
<keyword evidence="7 14" id="KW-1133">Transmembrane helix</keyword>
<evidence type="ECO:0000256" key="13">
    <source>
        <dbReference type="SAM" id="MobiDB-lite"/>
    </source>
</evidence>
<keyword evidence="6 14" id="KW-0812">Transmembrane</keyword>
<dbReference type="GO" id="GO:0016020">
    <property type="term" value="C:membrane"/>
    <property type="evidence" value="ECO:0007669"/>
    <property type="project" value="UniProtKB-SubCell"/>
</dbReference>
<dbReference type="SUPFAM" id="SSF69593">
    <property type="entry name" value="Glycerol-3-phosphate (1)-acyltransferase"/>
    <property type="match status" value="1"/>
</dbReference>
<keyword evidence="9 14" id="KW-0472">Membrane</keyword>
<dbReference type="CDD" id="cd07991">
    <property type="entry name" value="LPLAT_LPCAT1-like"/>
    <property type="match status" value="1"/>
</dbReference>
<evidence type="ECO:0000256" key="1">
    <source>
        <dbReference type="ARBA" id="ARBA00004370"/>
    </source>
</evidence>
<evidence type="ECO:0000313" key="16">
    <source>
        <dbReference type="EMBL" id="AZM65194.1"/>
    </source>
</evidence>
<dbReference type="GO" id="GO:0008374">
    <property type="term" value="F:O-acyltransferase activity"/>
    <property type="evidence" value="ECO:0007669"/>
    <property type="project" value="InterPro"/>
</dbReference>
<dbReference type="AlphaFoldDB" id="A0A9Y0BNU3"/>
<proteinExistence type="evidence at transcript level"/>
<feature type="transmembrane region" description="Helical" evidence="14">
    <location>
        <begin position="151"/>
        <end position="171"/>
    </location>
</feature>
<keyword evidence="4" id="KW-0444">Lipid biosynthesis</keyword>
<dbReference type="PROSITE" id="PS50222">
    <property type="entry name" value="EF_HAND_2"/>
    <property type="match status" value="1"/>
</dbReference>
<dbReference type="SMART" id="SM00563">
    <property type="entry name" value="PlsC"/>
    <property type="match status" value="1"/>
</dbReference>
<evidence type="ECO:0000256" key="14">
    <source>
        <dbReference type="SAM" id="Phobius"/>
    </source>
</evidence>
<dbReference type="PANTHER" id="PTHR23063:SF52">
    <property type="entry name" value="LYSOPHOSPHATIDYLCHOLINE ACYLTRANSFERASE"/>
    <property type="match status" value="1"/>
</dbReference>
<organism evidence="16">
    <name type="scientific">Vitellaria paradoxa</name>
    <name type="common">shea tree</name>
    <dbReference type="NCBI Taxonomy" id="292385"/>
    <lineage>
        <taxon>Eukaryota</taxon>
        <taxon>Viridiplantae</taxon>
        <taxon>Streptophyta</taxon>
        <taxon>Embryophyta</taxon>
        <taxon>Tracheophyta</taxon>
        <taxon>Spermatophyta</taxon>
        <taxon>Magnoliopsida</taxon>
        <taxon>eudicotyledons</taxon>
        <taxon>Gunneridae</taxon>
        <taxon>Pentapetalae</taxon>
        <taxon>asterids</taxon>
        <taxon>Ericales</taxon>
        <taxon>Sapotaceae</taxon>
        <taxon>Sapotoideae</taxon>
        <taxon>Vitellaria</taxon>
    </lineage>
</organism>
<dbReference type="GO" id="GO:0005509">
    <property type="term" value="F:calcium ion binding"/>
    <property type="evidence" value="ECO:0007669"/>
    <property type="project" value="InterPro"/>
</dbReference>
<feature type="compositionally biased region" description="Basic and acidic residues" evidence="13">
    <location>
        <begin position="43"/>
        <end position="53"/>
    </location>
</feature>
<dbReference type="Pfam" id="PF13499">
    <property type="entry name" value="EF-hand_7"/>
    <property type="match status" value="1"/>
</dbReference>
<keyword evidence="12 16" id="KW-0012">Acyltransferase</keyword>
<evidence type="ECO:0000256" key="10">
    <source>
        <dbReference type="ARBA" id="ARBA00023209"/>
    </source>
</evidence>
<dbReference type="Gene3D" id="1.10.238.10">
    <property type="entry name" value="EF-hand"/>
    <property type="match status" value="1"/>
</dbReference>
<feature type="region of interest" description="Disordered" evidence="13">
    <location>
        <begin position="40"/>
        <end position="66"/>
    </location>
</feature>
<dbReference type="InterPro" id="IPR045252">
    <property type="entry name" value="LPCAT1-like"/>
</dbReference>
<accession>A0A9Y0BNU3</accession>
<dbReference type="EMBL" id="MG280908">
    <property type="protein sequence ID" value="AZM65194.1"/>
    <property type="molecule type" value="mRNA"/>
</dbReference>
<evidence type="ECO:0000256" key="7">
    <source>
        <dbReference type="ARBA" id="ARBA00022989"/>
    </source>
</evidence>
<evidence type="ECO:0000256" key="2">
    <source>
        <dbReference type="ARBA" id="ARBA00005074"/>
    </source>
</evidence>
<evidence type="ECO:0000256" key="9">
    <source>
        <dbReference type="ARBA" id="ARBA00023136"/>
    </source>
</evidence>
<reference evidence="16" key="1">
    <citation type="journal article" date="2019" name="Appl. Microbiol. Biotechnol.">
        <title>Identification of genes involved in shea butter biosynthesis from Vitellaria paradoxa fruits through transcriptomics and functional heterologous expression.</title>
        <authorList>
            <person name="Wei Y."/>
            <person name="Ji B."/>
            <person name="Siewers V."/>
            <person name="Xu D."/>
            <person name="Halkier B.A."/>
            <person name="Nielsen J."/>
        </authorList>
    </citation>
    <scope>NUCLEOTIDE SEQUENCE</scope>
</reference>
<keyword evidence="10" id="KW-0594">Phospholipid biosynthesis</keyword>
<dbReference type="SUPFAM" id="SSF47473">
    <property type="entry name" value="EF-hand"/>
    <property type="match status" value="1"/>
</dbReference>
<evidence type="ECO:0000256" key="6">
    <source>
        <dbReference type="ARBA" id="ARBA00022692"/>
    </source>
</evidence>
<evidence type="ECO:0000256" key="12">
    <source>
        <dbReference type="ARBA" id="ARBA00023315"/>
    </source>
</evidence>
<dbReference type="GO" id="GO:0008654">
    <property type="term" value="P:phospholipid biosynthetic process"/>
    <property type="evidence" value="ECO:0007669"/>
    <property type="project" value="UniProtKB-KW"/>
</dbReference>
<dbReference type="CDD" id="cd00051">
    <property type="entry name" value="EFh"/>
    <property type="match status" value="1"/>
</dbReference>
<evidence type="ECO:0000256" key="3">
    <source>
        <dbReference type="ARBA" id="ARBA00008655"/>
    </source>
</evidence>
<evidence type="ECO:0000256" key="11">
    <source>
        <dbReference type="ARBA" id="ARBA00023264"/>
    </source>
</evidence>
<comment type="pathway">
    <text evidence="2">Lipid metabolism; phospholipid metabolism.</text>
</comment>
<comment type="subcellular location">
    <subcellularLocation>
        <location evidence="1">Membrane</location>
    </subcellularLocation>
</comment>
<dbReference type="Pfam" id="PF01553">
    <property type="entry name" value="Acyltransferase"/>
    <property type="match status" value="1"/>
</dbReference>
<feature type="transmembrane region" description="Helical" evidence="14">
    <location>
        <begin position="105"/>
        <end position="130"/>
    </location>
</feature>
<evidence type="ECO:0000259" key="15">
    <source>
        <dbReference type="PROSITE" id="PS50222"/>
    </source>
</evidence>
<dbReference type="GO" id="GO:0071618">
    <property type="term" value="F:lysophosphatidylethanolamine acyltransferase activity"/>
    <property type="evidence" value="ECO:0007669"/>
    <property type="project" value="TreeGrafter"/>
</dbReference>
<feature type="domain" description="EF-hand" evidence="15">
    <location>
        <begin position="509"/>
        <end position="540"/>
    </location>
</feature>
<protein>
    <submittedName>
        <fullName evidence="16">Lysophospholipid acyltransferase 3</fullName>
    </submittedName>
</protein>
<evidence type="ECO:0000256" key="5">
    <source>
        <dbReference type="ARBA" id="ARBA00022679"/>
    </source>
</evidence>